<keyword evidence="11" id="KW-0812">Transmembrane</keyword>
<evidence type="ECO:0000256" key="6">
    <source>
        <dbReference type="ARBA" id="ARBA00023002"/>
    </source>
</evidence>
<dbReference type="STRING" id="2316362.A0A4Q2DIS0"/>
<keyword evidence="11" id="KW-0472">Membrane</keyword>
<evidence type="ECO:0000256" key="11">
    <source>
        <dbReference type="SAM" id="Phobius"/>
    </source>
</evidence>
<dbReference type="SUPFAM" id="SSF48264">
    <property type="entry name" value="Cytochrome P450"/>
    <property type="match status" value="1"/>
</dbReference>
<comment type="cofactor">
    <cofactor evidence="1 9">
        <name>heme</name>
        <dbReference type="ChEBI" id="CHEBI:30413"/>
    </cofactor>
</comment>
<dbReference type="PANTHER" id="PTHR46300">
    <property type="entry name" value="P450, PUTATIVE (EUROFUNG)-RELATED-RELATED"/>
    <property type="match status" value="1"/>
</dbReference>
<dbReference type="AlphaFoldDB" id="A0A4Q2DIS0"/>
<evidence type="ECO:0000256" key="8">
    <source>
        <dbReference type="ARBA" id="ARBA00023033"/>
    </source>
</evidence>
<evidence type="ECO:0000256" key="9">
    <source>
        <dbReference type="PIRSR" id="PIRSR602401-1"/>
    </source>
</evidence>
<name>A0A4Q2DIS0_9AGAR</name>
<dbReference type="EMBL" id="SDEE01000223">
    <property type="protein sequence ID" value="RXW19072.1"/>
    <property type="molecule type" value="Genomic_DNA"/>
</dbReference>
<sequence length="530" mass="59117">MPPSPLLELASDRLGQISVLSVAVATLASAVVFYIGSEVKERSRRKGHARIPGPTRLPLLGSALAMPQSHGWLTIANWKQKYGDIIQLDLLGYHLIAVNSAKVARDLLDKRSGLYSDRPQFAFAGELCEFNRSITLMKYDEPWKKQRKIIAQEFSTSSSIPRYWPLQEQQSRLLIKTLLQNPGQLRSELSMRLGIIIQRISYGYPVKSHDDEFLQLTLASLNDFTRAGKLGNFLVDFFPVLKHVPEWFPGAGFKLEAKRMKQTLNAAMRRPYEWTKKHMATGEALMPNLCGTILSEAQAPLTPEQEETLTWAAISSVGAGLDTSASTALTFLLAMMMHPEIQKKAQAELDSVIGTDRLPAITDRPALPYIRSIMAEVLRWNPAVPMGIAHSTSKDDFYDGYFIPKDSIILPNVWFMTHDPEVYEEPSKFNPERYGNSDAEMKKVYDLVFGFGRRSCPGMQFAEGTIFSIIATALATCDILPELDATGKPIFPELVWSDGVISFPPDYNCKLQPRTPNALSLLADATASSE</sequence>
<evidence type="ECO:0000313" key="13">
    <source>
        <dbReference type="Proteomes" id="UP000290288"/>
    </source>
</evidence>
<proteinExistence type="inferred from homology"/>
<dbReference type="OrthoDB" id="2789670at2759"/>
<keyword evidence="11" id="KW-1133">Transmembrane helix</keyword>
<reference evidence="12 13" key="1">
    <citation type="submission" date="2019-01" db="EMBL/GenBank/DDBJ databases">
        <title>Draft genome sequence of Psathyrella aberdarensis IHI B618.</title>
        <authorList>
            <person name="Buettner E."/>
            <person name="Kellner H."/>
        </authorList>
    </citation>
    <scope>NUCLEOTIDE SEQUENCE [LARGE SCALE GENOMIC DNA]</scope>
    <source>
        <strain evidence="12 13">IHI B618</strain>
    </source>
</reference>
<feature type="transmembrane region" description="Helical" evidence="11">
    <location>
        <begin position="14"/>
        <end position="36"/>
    </location>
</feature>
<dbReference type="PRINTS" id="PR00385">
    <property type="entry name" value="P450"/>
</dbReference>
<keyword evidence="8 10" id="KW-0503">Monooxygenase</keyword>
<evidence type="ECO:0000256" key="10">
    <source>
        <dbReference type="RuleBase" id="RU000461"/>
    </source>
</evidence>
<evidence type="ECO:0008006" key="14">
    <source>
        <dbReference type="Google" id="ProtNLM"/>
    </source>
</evidence>
<dbReference type="InterPro" id="IPR017972">
    <property type="entry name" value="Cyt_P450_CS"/>
</dbReference>
<dbReference type="GO" id="GO:0020037">
    <property type="term" value="F:heme binding"/>
    <property type="evidence" value="ECO:0007669"/>
    <property type="project" value="InterPro"/>
</dbReference>
<dbReference type="Proteomes" id="UP000290288">
    <property type="component" value="Unassembled WGS sequence"/>
</dbReference>
<dbReference type="Pfam" id="PF00067">
    <property type="entry name" value="p450"/>
    <property type="match status" value="1"/>
</dbReference>
<keyword evidence="7 9" id="KW-0408">Iron</keyword>
<evidence type="ECO:0000256" key="5">
    <source>
        <dbReference type="ARBA" id="ARBA00022723"/>
    </source>
</evidence>
<dbReference type="PANTHER" id="PTHR46300:SF7">
    <property type="entry name" value="P450, PUTATIVE (EUROFUNG)-RELATED"/>
    <property type="match status" value="1"/>
</dbReference>
<gene>
    <name evidence="12" type="ORF">EST38_g6792</name>
</gene>
<comment type="pathway">
    <text evidence="2">Secondary metabolite biosynthesis.</text>
</comment>
<dbReference type="Gene3D" id="1.10.630.10">
    <property type="entry name" value="Cytochrome P450"/>
    <property type="match status" value="1"/>
</dbReference>
<protein>
    <recommendedName>
        <fullName evidence="14">Cytochrome P450</fullName>
    </recommendedName>
</protein>
<keyword evidence="4 9" id="KW-0349">Heme</keyword>
<dbReference type="GO" id="GO:0004497">
    <property type="term" value="F:monooxygenase activity"/>
    <property type="evidence" value="ECO:0007669"/>
    <property type="project" value="UniProtKB-KW"/>
</dbReference>
<comment type="caution">
    <text evidence="12">The sequence shown here is derived from an EMBL/GenBank/DDBJ whole genome shotgun (WGS) entry which is preliminary data.</text>
</comment>
<evidence type="ECO:0000256" key="7">
    <source>
        <dbReference type="ARBA" id="ARBA00023004"/>
    </source>
</evidence>
<evidence type="ECO:0000313" key="12">
    <source>
        <dbReference type="EMBL" id="RXW19072.1"/>
    </source>
</evidence>
<keyword evidence="13" id="KW-1185">Reference proteome</keyword>
<keyword evidence="6 10" id="KW-0560">Oxidoreductase</keyword>
<dbReference type="PRINTS" id="PR00463">
    <property type="entry name" value="EP450I"/>
</dbReference>
<dbReference type="CDD" id="cd11065">
    <property type="entry name" value="CYP64-like"/>
    <property type="match status" value="1"/>
</dbReference>
<dbReference type="PROSITE" id="PS00086">
    <property type="entry name" value="CYTOCHROME_P450"/>
    <property type="match status" value="1"/>
</dbReference>
<feature type="binding site" description="axial binding residue" evidence="9">
    <location>
        <position position="456"/>
    </location>
    <ligand>
        <name>heme</name>
        <dbReference type="ChEBI" id="CHEBI:30413"/>
    </ligand>
    <ligandPart>
        <name>Fe</name>
        <dbReference type="ChEBI" id="CHEBI:18248"/>
    </ligandPart>
</feature>
<keyword evidence="5 9" id="KW-0479">Metal-binding</keyword>
<organism evidence="12 13">
    <name type="scientific">Candolleomyces aberdarensis</name>
    <dbReference type="NCBI Taxonomy" id="2316362"/>
    <lineage>
        <taxon>Eukaryota</taxon>
        <taxon>Fungi</taxon>
        <taxon>Dikarya</taxon>
        <taxon>Basidiomycota</taxon>
        <taxon>Agaricomycotina</taxon>
        <taxon>Agaricomycetes</taxon>
        <taxon>Agaricomycetidae</taxon>
        <taxon>Agaricales</taxon>
        <taxon>Agaricineae</taxon>
        <taxon>Psathyrellaceae</taxon>
        <taxon>Candolleomyces</taxon>
    </lineage>
</organism>
<evidence type="ECO:0000256" key="1">
    <source>
        <dbReference type="ARBA" id="ARBA00001971"/>
    </source>
</evidence>
<evidence type="ECO:0000256" key="2">
    <source>
        <dbReference type="ARBA" id="ARBA00005179"/>
    </source>
</evidence>
<dbReference type="InterPro" id="IPR001128">
    <property type="entry name" value="Cyt_P450"/>
</dbReference>
<dbReference type="InterPro" id="IPR036396">
    <property type="entry name" value="Cyt_P450_sf"/>
</dbReference>
<evidence type="ECO:0000256" key="4">
    <source>
        <dbReference type="ARBA" id="ARBA00022617"/>
    </source>
</evidence>
<dbReference type="GO" id="GO:0005506">
    <property type="term" value="F:iron ion binding"/>
    <property type="evidence" value="ECO:0007669"/>
    <property type="project" value="InterPro"/>
</dbReference>
<evidence type="ECO:0000256" key="3">
    <source>
        <dbReference type="ARBA" id="ARBA00010617"/>
    </source>
</evidence>
<accession>A0A4Q2DIS0</accession>
<dbReference type="InterPro" id="IPR050364">
    <property type="entry name" value="Cytochrome_P450_fung"/>
</dbReference>
<dbReference type="InterPro" id="IPR002401">
    <property type="entry name" value="Cyt_P450_E_grp-I"/>
</dbReference>
<dbReference type="GO" id="GO:0016705">
    <property type="term" value="F:oxidoreductase activity, acting on paired donors, with incorporation or reduction of molecular oxygen"/>
    <property type="evidence" value="ECO:0007669"/>
    <property type="project" value="InterPro"/>
</dbReference>
<comment type="similarity">
    <text evidence="3 10">Belongs to the cytochrome P450 family.</text>
</comment>